<dbReference type="InterPro" id="IPR000479">
    <property type="entry name" value="CIMR_rpt"/>
</dbReference>
<evidence type="ECO:0000256" key="9">
    <source>
        <dbReference type="SAM" id="Phobius"/>
    </source>
</evidence>
<feature type="signal peptide" evidence="10">
    <location>
        <begin position="1"/>
        <end position="19"/>
    </location>
</feature>
<dbReference type="SMART" id="SM01404">
    <property type="entry name" value="CIMR"/>
    <property type="match status" value="1"/>
</dbReference>
<keyword evidence="4 10" id="KW-0732">Signal</keyword>
<reference evidence="12 13" key="1">
    <citation type="journal article" date="2017" name="Mol. Ecol.">
        <title>Comparative and population genomic landscape of Phellinus noxius: A hypervariable fungus causing root rot in trees.</title>
        <authorList>
            <person name="Chung C.L."/>
            <person name="Lee T.J."/>
            <person name="Akiba M."/>
            <person name="Lee H.H."/>
            <person name="Kuo T.H."/>
            <person name="Liu D."/>
            <person name="Ke H.M."/>
            <person name="Yokoi T."/>
            <person name="Roa M.B."/>
            <person name="Lu M.J."/>
            <person name="Chang Y.Y."/>
            <person name="Ann P.J."/>
            <person name="Tsai J.N."/>
            <person name="Chen C.Y."/>
            <person name="Tzean S.S."/>
            <person name="Ota Y."/>
            <person name="Hattori T."/>
            <person name="Sahashi N."/>
            <person name="Liou R.F."/>
            <person name="Kikuchi T."/>
            <person name="Tsai I.J."/>
        </authorList>
    </citation>
    <scope>NUCLEOTIDE SEQUENCE [LARGE SCALE GENOMIC DNA]</scope>
    <source>
        <strain evidence="12 13">FFPRI411160</strain>
    </source>
</reference>
<keyword evidence="5 9" id="KW-1133">Transmembrane helix</keyword>
<evidence type="ECO:0000256" key="8">
    <source>
        <dbReference type="SAM" id="MobiDB-lite"/>
    </source>
</evidence>
<keyword evidence="7" id="KW-1015">Disulfide bond</keyword>
<evidence type="ECO:0000313" key="12">
    <source>
        <dbReference type="EMBL" id="PAV22877.1"/>
    </source>
</evidence>
<dbReference type="GO" id="GO:0007034">
    <property type="term" value="P:vacuolar transport"/>
    <property type="evidence" value="ECO:0007669"/>
    <property type="project" value="TreeGrafter"/>
</dbReference>
<evidence type="ECO:0000256" key="10">
    <source>
        <dbReference type="SAM" id="SignalP"/>
    </source>
</evidence>
<dbReference type="PROSITE" id="PS51914">
    <property type="entry name" value="MRH"/>
    <property type="match status" value="1"/>
</dbReference>
<evidence type="ECO:0000313" key="13">
    <source>
        <dbReference type="Proteomes" id="UP000217199"/>
    </source>
</evidence>
<feature type="compositionally biased region" description="Acidic residues" evidence="8">
    <location>
        <begin position="309"/>
        <end position="318"/>
    </location>
</feature>
<dbReference type="GO" id="GO:0005770">
    <property type="term" value="C:late endosome"/>
    <property type="evidence" value="ECO:0007669"/>
    <property type="project" value="TreeGrafter"/>
</dbReference>
<feature type="domain" description="MRH" evidence="11">
    <location>
        <begin position="24"/>
        <end position="168"/>
    </location>
</feature>
<dbReference type="PANTHER" id="PTHR15071:SF0">
    <property type="entry name" value="MANNOSE 6-PHOSPHATE RECEPTOR-LIKE PROTEIN 1"/>
    <property type="match status" value="1"/>
</dbReference>
<feature type="region of interest" description="Disordered" evidence="8">
    <location>
        <begin position="294"/>
        <end position="325"/>
    </location>
</feature>
<evidence type="ECO:0000256" key="6">
    <source>
        <dbReference type="ARBA" id="ARBA00023136"/>
    </source>
</evidence>
<keyword evidence="2" id="KW-0813">Transport</keyword>
<protein>
    <submittedName>
        <fullName evidence="12">Mannose 6-phosphate receptor domain-containing</fullName>
    </submittedName>
</protein>
<dbReference type="GO" id="GO:0005537">
    <property type="term" value="F:D-mannose binding"/>
    <property type="evidence" value="ECO:0007669"/>
    <property type="project" value="InterPro"/>
</dbReference>
<sequence>MKEFWLAVLIASSVTAVMADDDQPPCTAHDNGLNFDLNPLSASSDYVFTSYSGRKFNLNVCAPVTGDTWNLQIDPKEIGGFTRGAHSDISIGKPSTSLVVRNGNPFLLLTEGSNCPLSDNMKAETAIRFLCDPNSDTGSPELVAQFPSDDENGCSFFIEWRSKYACPVPDRYAYWKTALMIIVILLVLVLTFLGLHFFMKMIKRRRGGGGVSIPLDDVHRPWYTVITDQVRDLGRLLTGQDPWGHPGGSSSGRVGVGAGDETQTRRWIPSFKWIGIGGGRRSRQHFSRLPRSAEEEAMMGSNRGGPFSVDDDDDDDEGGVGHSGAAVAVGINGDAGTFAEESAAWGATRPSGMDNSGVIRL</sequence>
<accession>A0A286UTI3</accession>
<dbReference type="GO" id="GO:0010008">
    <property type="term" value="C:endosome membrane"/>
    <property type="evidence" value="ECO:0007669"/>
    <property type="project" value="UniProtKB-SubCell"/>
</dbReference>
<evidence type="ECO:0000256" key="2">
    <source>
        <dbReference type="ARBA" id="ARBA00022448"/>
    </source>
</evidence>
<feature type="transmembrane region" description="Helical" evidence="9">
    <location>
        <begin position="173"/>
        <end position="198"/>
    </location>
</feature>
<evidence type="ECO:0000256" key="4">
    <source>
        <dbReference type="ARBA" id="ARBA00022729"/>
    </source>
</evidence>
<comment type="subcellular location">
    <subcellularLocation>
        <location evidence="1">Endomembrane system</location>
    </subcellularLocation>
</comment>
<evidence type="ECO:0000256" key="7">
    <source>
        <dbReference type="ARBA" id="ARBA00023157"/>
    </source>
</evidence>
<evidence type="ECO:0000256" key="1">
    <source>
        <dbReference type="ARBA" id="ARBA00004308"/>
    </source>
</evidence>
<dbReference type="OrthoDB" id="4504960at2759"/>
<keyword evidence="13" id="KW-1185">Reference proteome</keyword>
<feature type="region of interest" description="Disordered" evidence="8">
    <location>
        <begin position="240"/>
        <end position="260"/>
    </location>
</feature>
<evidence type="ECO:0000259" key="11">
    <source>
        <dbReference type="PROSITE" id="PS51914"/>
    </source>
</evidence>
<evidence type="ECO:0000256" key="3">
    <source>
        <dbReference type="ARBA" id="ARBA00022692"/>
    </source>
</evidence>
<feature type="compositionally biased region" description="Gly residues" evidence="8">
    <location>
        <begin position="245"/>
        <end position="258"/>
    </location>
</feature>
<keyword evidence="3 9" id="KW-0812">Transmembrane</keyword>
<organism evidence="12 13">
    <name type="scientific">Pyrrhoderma noxium</name>
    <dbReference type="NCBI Taxonomy" id="2282107"/>
    <lineage>
        <taxon>Eukaryota</taxon>
        <taxon>Fungi</taxon>
        <taxon>Dikarya</taxon>
        <taxon>Basidiomycota</taxon>
        <taxon>Agaricomycotina</taxon>
        <taxon>Agaricomycetes</taxon>
        <taxon>Hymenochaetales</taxon>
        <taxon>Hymenochaetaceae</taxon>
        <taxon>Pyrrhoderma</taxon>
    </lineage>
</organism>
<dbReference type="InParanoid" id="A0A286UTI3"/>
<dbReference type="GO" id="GO:0038023">
    <property type="term" value="F:signaling receptor activity"/>
    <property type="evidence" value="ECO:0007669"/>
    <property type="project" value="InterPro"/>
</dbReference>
<feature type="chain" id="PRO_5013709372" evidence="10">
    <location>
        <begin position="20"/>
        <end position="361"/>
    </location>
</feature>
<keyword evidence="12" id="KW-0675">Receptor</keyword>
<dbReference type="EMBL" id="NBII01000002">
    <property type="protein sequence ID" value="PAV22877.1"/>
    <property type="molecule type" value="Genomic_DNA"/>
</dbReference>
<evidence type="ECO:0000256" key="5">
    <source>
        <dbReference type="ARBA" id="ARBA00022989"/>
    </source>
</evidence>
<comment type="caution">
    <text evidence="12">The sequence shown here is derived from an EMBL/GenBank/DDBJ whole genome shotgun (WGS) entry which is preliminary data.</text>
</comment>
<dbReference type="GO" id="GO:0000139">
    <property type="term" value="C:Golgi membrane"/>
    <property type="evidence" value="ECO:0007669"/>
    <property type="project" value="UniProtKB-SubCell"/>
</dbReference>
<name>A0A286UTI3_9AGAM</name>
<dbReference type="Pfam" id="PF00878">
    <property type="entry name" value="CIMR"/>
    <property type="match status" value="1"/>
</dbReference>
<gene>
    <name evidence="12" type="ORF">PNOK_0283400</name>
</gene>
<dbReference type="STRING" id="2282107.A0A286UTI3"/>
<keyword evidence="6 9" id="KW-0472">Membrane</keyword>
<proteinExistence type="predicted"/>
<dbReference type="InterPro" id="IPR009011">
    <property type="entry name" value="Man6P_isomerase_rcpt-bd_dom_sf"/>
</dbReference>
<dbReference type="Gene3D" id="2.70.130.10">
    <property type="entry name" value="Mannose-6-phosphate receptor binding domain"/>
    <property type="match status" value="1"/>
</dbReference>
<dbReference type="Proteomes" id="UP000217199">
    <property type="component" value="Unassembled WGS sequence"/>
</dbReference>
<dbReference type="AlphaFoldDB" id="A0A286UTI3"/>
<dbReference type="PANTHER" id="PTHR15071">
    <property type="entry name" value="MANNOSE-6-PHOSPHATE RECEPTOR FAMILY MEMBER"/>
    <property type="match status" value="1"/>
</dbReference>
<dbReference type="SUPFAM" id="SSF50911">
    <property type="entry name" value="Mannose 6-phosphate receptor domain"/>
    <property type="match status" value="1"/>
</dbReference>
<dbReference type="InterPro" id="IPR044865">
    <property type="entry name" value="MRH_dom"/>
</dbReference>